<dbReference type="STRING" id="1183438.GKIL_0340"/>
<evidence type="ECO:0000313" key="2">
    <source>
        <dbReference type="EMBL" id="AGY56587.1"/>
    </source>
</evidence>
<keyword evidence="3" id="KW-1185">Reference proteome</keyword>
<gene>
    <name evidence="2" type="ORF">GKIL_0340</name>
</gene>
<sequence>MASLLGQLVYTSFAAVGFQTLVSPNVPQHAKQAFGEQIVPRYWDPYVPRPLGECSVYILQLAPEECLFGWLYSDGEDDLGRGSVPYFCCYYHRGAFDAGRLDTVLACLHRGPVQLPDRHRPPPVLAALPAPDLWSYAPVRPGTTVSAQQREGLQQALQQRQALHLFAGPNSSPATVSLDMGVCGRLATALADHLGPLAAVIVRQTVTRAAQLSDPQQRLQQVYRDLAAEVADSSAAAAFQAEIRRVLSLEV</sequence>
<dbReference type="EMBL" id="CP003587">
    <property type="protein sequence ID" value="AGY56587.1"/>
    <property type="molecule type" value="Genomic_DNA"/>
</dbReference>
<evidence type="ECO:0000313" key="3">
    <source>
        <dbReference type="Proteomes" id="UP000017396"/>
    </source>
</evidence>
<dbReference type="OrthoDB" id="9815206at2"/>
<dbReference type="HOGENOM" id="CLU_1105906_0_0_3"/>
<protein>
    <submittedName>
        <fullName evidence="2">WD repeat-containing protein</fullName>
    </submittedName>
</protein>
<dbReference type="Proteomes" id="UP000017396">
    <property type="component" value="Chromosome"/>
</dbReference>
<dbReference type="KEGG" id="glj:GKIL_0340"/>
<accession>U5QCE5</accession>
<dbReference type="RefSeq" id="WP_023171603.1">
    <property type="nucleotide sequence ID" value="NC_022600.1"/>
</dbReference>
<dbReference type="AlphaFoldDB" id="U5QCE5"/>
<proteinExistence type="predicted"/>
<dbReference type="Pfam" id="PF26309">
    <property type="entry name" value="DUF8082"/>
    <property type="match status" value="1"/>
</dbReference>
<organism evidence="2 3">
    <name type="scientific">Gloeobacter kilaueensis (strain ATCC BAA-2537 / CCAP 1431/1 / ULC 316 / JS1)</name>
    <dbReference type="NCBI Taxonomy" id="1183438"/>
    <lineage>
        <taxon>Bacteria</taxon>
        <taxon>Bacillati</taxon>
        <taxon>Cyanobacteriota</taxon>
        <taxon>Cyanophyceae</taxon>
        <taxon>Gloeobacterales</taxon>
        <taxon>Gloeobacteraceae</taxon>
        <taxon>Gloeobacter</taxon>
    </lineage>
</organism>
<name>U5QCE5_GLOK1</name>
<dbReference type="InterPro" id="IPR058395">
    <property type="entry name" value="DUF8082"/>
</dbReference>
<feature type="domain" description="DUF8082" evidence="1">
    <location>
        <begin position="186"/>
        <end position="247"/>
    </location>
</feature>
<dbReference type="eggNOG" id="COG2319">
    <property type="taxonomic scope" value="Bacteria"/>
</dbReference>
<reference evidence="2 3" key="1">
    <citation type="journal article" date="2013" name="PLoS ONE">
        <title>Cultivation and Complete Genome Sequencing of Gloeobacter kilaueensis sp. nov., from a Lava Cave in Kilauea Caldera, Hawai'i.</title>
        <authorList>
            <person name="Saw J.H."/>
            <person name="Schatz M."/>
            <person name="Brown M.V."/>
            <person name="Kunkel D.D."/>
            <person name="Foster J.S."/>
            <person name="Shick H."/>
            <person name="Christensen S."/>
            <person name="Hou S."/>
            <person name="Wan X."/>
            <person name="Donachie S.P."/>
        </authorList>
    </citation>
    <scope>NUCLEOTIDE SEQUENCE [LARGE SCALE GENOMIC DNA]</scope>
    <source>
        <strain evidence="3">JS</strain>
    </source>
</reference>
<evidence type="ECO:0000259" key="1">
    <source>
        <dbReference type="Pfam" id="PF26309"/>
    </source>
</evidence>